<dbReference type="AlphaFoldDB" id="A0A6G0XFB0"/>
<gene>
    <name evidence="2" type="ORF">Ae201684_005392</name>
</gene>
<feature type="region of interest" description="Disordered" evidence="1">
    <location>
        <begin position="376"/>
        <end position="432"/>
    </location>
</feature>
<reference evidence="2 3" key="1">
    <citation type="submission" date="2019-07" db="EMBL/GenBank/DDBJ databases">
        <title>Genomics analysis of Aphanomyces spp. identifies a new class of oomycete effector associated with host adaptation.</title>
        <authorList>
            <person name="Gaulin E."/>
        </authorList>
    </citation>
    <scope>NUCLEOTIDE SEQUENCE [LARGE SCALE GENOMIC DNA]</scope>
    <source>
        <strain evidence="2 3">ATCC 201684</strain>
    </source>
</reference>
<organism evidence="2 3">
    <name type="scientific">Aphanomyces euteiches</name>
    <dbReference type="NCBI Taxonomy" id="100861"/>
    <lineage>
        <taxon>Eukaryota</taxon>
        <taxon>Sar</taxon>
        <taxon>Stramenopiles</taxon>
        <taxon>Oomycota</taxon>
        <taxon>Saprolegniomycetes</taxon>
        <taxon>Saprolegniales</taxon>
        <taxon>Verrucalvaceae</taxon>
        <taxon>Aphanomyces</taxon>
    </lineage>
</organism>
<proteinExistence type="predicted"/>
<comment type="caution">
    <text evidence="2">The sequence shown here is derived from an EMBL/GenBank/DDBJ whole genome shotgun (WGS) entry which is preliminary data.</text>
</comment>
<dbReference type="Proteomes" id="UP000481153">
    <property type="component" value="Unassembled WGS sequence"/>
</dbReference>
<sequence>MPSDEEEANALARYTSYGFVLSSILNVEGLEAFSLSSEVYRWKLREIRTRMRHHRIHNDETFLRDVQMLLHCVPDATLRQALELTMKKSMASVGLGPDLPKHQPTVNPQCRYPHSITHLEASNVDLNDVSTFVKHEIELSQERKATHAQILSTSLELLDHLASPKTFNATKAPSSLLRRTSSSKVVQDQLPAKRRLFSTDTTQPKQKKKKFDSRRGYVPLEDSITDPTTLEVLEPRRIRAQSTLCPHLRGQLVTVYSAKRDRLVSEEPLGELRDGCVYDFLKGRELGLDHFFAFHVRSNRWGCITTEHICLLQPERKSIDHHLATCSYYDEDINTSDAATDEDIPLSQLAEKAGVQIKQEIIDKSLEEETTVANYASNLASHEEPRDKSRKAKVRNQESSTSNFERNDEHTEVRKPAQPVSRREGQNRKPKT</sequence>
<keyword evidence="3" id="KW-1185">Reference proteome</keyword>
<protein>
    <submittedName>
        <fullName evidence="2">Uncharacterized protein</fullName>
    </submittedName>
</protein>
<evidence type="ECO:0000256" key="1">
    <source>
        <dbReference type="SAM" id="MobiDB-lite"/>
    </source>
</evidence>
<name>A0A6G0XFB0_9STRA</name>
<evidence type="ECO:0000313" key="3">
    <source>
        <dbReference type="Proteomes" id="UP000481153"/>
    </source>
</evidence>
<accession>A0A6G0XFB0</accession>
<feature type="compositionally biased region" description="Basic and acidic residues" evidence="1">
    <location>
        <begin position="405"/>
        <end position="432"/>
    </location>
</feature>
<evidence type="ECO:0000313" key="2">
    <source>
        <dbReference type="EMBL" id="KAF0738780.1"/>
    </source>
</evidence>
<dbReference type="VEuPathDB" id="FungiDB:AeMF1_017545"/>
<dbReference type="EMBL" id="VJMJ01000070">
    <property type="protein sequence ID" value="KAF0738780.1"/>
    <property type="molecule type" value="Genomic_DNA"/>
</dbReference>